<gene>
    <name evidence="2" type="ORF">I302_08548</name>
    <name evidence="3" type="ORF">I302_105260</name>
</gene>
<organism evidence="2">
    <name type="scientific">Kwoniella bestiolae CBS 10118</name>
    <dbReference type="NCBI Taxonomy" id="1296100"/>
    <lineage>
        <taxon>Eukaryota</taxon>
        <taxon>Fungi</taxon>
        <taxon>Dikarya</taxon>
        <taxon>Basidiomycota</taxon>
        <taxon>Agaricomycotina</taxon>
        <taxon>Tremellomycetes</taxon>
        <taxon>Tremellales</taxon>
        <taxon>Cryptococcaceae</taxon>
        <taxon>Kwoniella</taxon>
    </lineage>
</organism>
<dbReference type="OrthoDB" id="2564845at2759"/>
<evidence type="ECO:0000313" key="3">
    <source>
        <dbReference type="EMBL" id="WVW83241.1"/>
    </source>
</evidence>
<dbReference type="AlphaFoldDB" id="A0A1B9FSL8"/>
<reference evidence="3" key="2">
    <citation type="submission" date="2013-07" db="EMBL/GenBank/DDBJ databases">
        <authorList>
            <consortium name="The Broad Institute Genome Sequencing Platform"/>
            <person name="Cuomo C."/>
            <person name="Litvintseva A."/>
            <person name="Chen Y."/>
            <person name="Heitman J."/>
            <person name="Sun S."/>
            <person name="Springer D."/>
            <person name="Dromer F."/>
            <person name="Young S.K."/>
            <person name="Zeng Q."/>
            <person name="Gargeya S."/>
            <person name="Fitzgerald M."/>
            <person name="Abouelleil A."/>
            <person name="Alvarado L."/>
            <person name="Berlin A.M."/>
            <person name="Chapman S.B."/>
            <person name="Dewar J."/>
            <person name="Goldberg J."/>
            <person name="Griggs A."/>
            <person name="Gujja S."/>
            <person name="Hansen M."/>
            <person name="Howarth C."/>
            <person name="Imamovic A."/>
            <person name="Larimer J."/>
            <person name="McCowan C."/>
            <person name="Murphy C."/>
            <person name="Pearson M."/>
            <person name="Priest M."/>
            <person name="Roberts A."/>
            <person name="Saif S."/>
            <person name="Shea T."/>
            <person name="Sykes S."/>
            <person name="Wortman J."/>
            <person name="Nusbaum C."/>
            <person name="Birren B."/>
        </authorList>
    </citation>
    <scope>NUCLEOTIDE SEQUENCE</scope>
    <source>
        <strain evidence="3">CBS 10118</strain>
    </source>
</reference>
<accession>A0A1B9FSL8</accession>
<feature type="compositionally biased region" description="Low complexity" evidence="1">
    <location>
        <begin position="182"/>
        <end position="192"/>
    </location>
</feature>
<dbReference type="VEuPathDB" id="FungiDB:I302_08548"/>
<feature type="compositionally biased region" description="Polar residues" evidence="1">
    <location>
        <begin position="96"/>
        <end position="131"/>
    </location>
</feature>
<dbReference type="RefSeq" id="XP_019042839.1">
    <property type="nucleotide sequence ID" value="XM_019195126.1"/>
</dbReference>
<dbReference type="KEGG" id="kbi:30212947"/>
<protein>
    <submittedName>
        <fullName evidence="2">Uncharacterized protein</fullName>
    </submittedName>
</protein>
<evidence type="ECO:0000256" key="1">
    <source>
        <dbReference type="SAM" id="MobiDB-lite"/>
    </source>
</evidence>
<feature type="region of interest" description="Disordered" evidence="1">
    <location>
        <begin position="1"/>
        <end position="279"/>
    </location>
</feature>
<dbReference type="EMBL" id="CP144543">
    <property type="protein sequence ID" value="WVW83241.1"/>
    <property type="molecule type" value="Genomic_DNA"/>
</dbReference>
<sequence>MPVTKKKGTLFAIYADTPDRPASASSSSSSLSTKANPLPKSPSKKTSSSGNGSRKALGSLQPKAIDRSISSTSSVKGKSSEASKPRSKLVYEDSSENTIKQVKSTSDIPLKSKTNQPRVKSYTSVFQDENASSSSIQLTSSRSTTKTSVGPSRKSAPTPLAPSQPIKRSRDLLSPLPITAPTTSTKTTSTTTIVRTDDPSESPAKRNRITVESTSTPVRVGRKEVIADDKENVPPPPDYSPITSDSPASRTRSKIRALTLSTSGGSPLRSRRNDTDTDRRVGRVEKLVGDGRGTLSLKKGRELSNLINDRSTEEEIRTFKPSPIKGKSTKGVEVEVEMLGDVSEAYGAERGNEPEGFKSQRVSVELVLIR</sequence>
<feature type="compositionally biased region" description="Polar residues" evidence="1">
    <location>
        <begin position="241"/>
        <end position="250"/>
    </location>
</feature>
<dbReference type="EMBL" id="KI894026">
    <property type="protein sequence ID" value="OCF21769.1"/>
    <property type="molecule type" value="Genomic_DNA"/>
</dbReference>
<reference evidence="2" key="1">
    <citation type="submission" date="2013-07" db="EMBL/GenBank/DDBJ databases">
        <title>The Genome Sequence of Cryptococcus bestiolae CBS10118.</title>
        <authorList>
            <consortium name="The Broad Institute Genome Sequencing Platform"/>
            <person name="Cuomo C."/>
            <person name="Litvintseva A."/>
            <person name="Chen Y."/>
            <person name="Heitman J."/>
            <person name="Sun S."/>
            <person name="Springer D."/>
            <person name="Dromer F."/>
            <person name="Young S.K."/>
            <person name="Zeng Q."/>
            <person name="Gargeya S."/>
            <person name="Fitzgerald M."/>
            <person name="Abouelleil A."/>
            <person name="Alvarado L."/>
            <person name="Berlin A.M."/>
            <person name="Chapman S.B."/>
            <person name="Dewar J."/>
            <person name="Goldberg J."/>
            <person name="Griggs A."/>
            <person name="Gujja S."/>
            <person name="Hansen M."/>
            <person name="Howarth C."/>
            <person name="Imamovic A."/>
            <person name="Larimer J."/>
            <person name="McCowan C."/>
            <person name="Murphy C."/>
            <person name="Pearson M."/>
            <person name="Priest M."/>
            <person name="Roberts A."/>
            <person name="Saif S."/>
            <person name="Shea T."/>
            <person name="Sykes S."/>
            <person name="Wortman J."/>
            <person name="Nusbaum C."/>
            <person name="Birren B."/>
        </authorList>
    </citation>
    <scope>NUCLEOTIDE SEQUENCE [LARGE SCALE GENOMIC DNA]</scope>
    <source>
        <strain evidence="2">CBS 10118</strain>
    </source>
</reference>
<name>A0A1B9FSL8_9TREE</name>
<evidence type="ECO:0000313" key="4">
    <source>
        <dbReference type="Proteomes" id="UP000092730"/>
    </source>
</evidence>
<feature type="compositionally biased region" description="Basic and acidic residues" evidence="1">
    <location>
        <begin position="221"/>
        <end position="232"/>
    </location>
</feature>
<keyword evidence="4" id="KW-1185">Reference proteome</keyword>
<feature type="compositionally biased region" description="Low complexity" evidence="1">
    <location>
        <begin position="22"/>
        <end position="32"/>
    </location>
</feature>
<dbReference type="GeneID" id="30212947"/>
<evidence type="ECO:0000313" key="2">
    <source>
        <dbReference type="EMBL" id="OCF21769.1"/>
    </source>
</evidence>
<reference evidence="2" key="3">
    <citation type="submission" date="2014-01" db="EMBL/GenBank/DDBJ databases">
        <title>Evolution of pathogenesis and genome organization in the Tremellales.</title>
        <authorList>
            <person name="Cuomo C."/>
            <person name="Litvintseva A."/>
            <person name="Heitman J."/>
            <person name="Chen Y."/>
            <person name="Sun S."/>
            <person name="Springer D."/>
            <person name="Dromer F."/>
            <person name="Young S."/>
            <person name="Zeng Q."/>
            <person name="Chapman S."/>
            <person name="Gujja S."/>
            <person name="Saif S."/>
            <person name="Birren B."/>
        </authorList>
    </citation>
    <scope>NUCLEOTIDE SEQUENCE</scope>
    <source>
        <strain evidence="2">CBS 10118</strain>
    </source>
</reference>
<feature type="compositionally biased region" description="Low complexity" evidence="1">
    <location>
        <begin position="132"/>
        <end position="145"/>
    </location>
</feature>
<dbReference type="Proteomes" id="UP000092730">
    <property type="component" value="Chromosome 3"/>
</dbReference>
<proteinExistence type="predicted"/>
<feature type="compositionally biased region" description="Low complexity" evidence="1">
    <location>
        <begin position="68"/>
        <end position="77"/>
    </location>
</feature>
<reference evidence="3" key="4">
    <citation type="submission" date="2024-02" db="EMBL/GenBank/DDBJ databases">
        <title>Comparative genomics of Cryptococcus and Kwoniella reveals pathogenesis evolution and contrasting modes of karyotype evolution via chromosome fusion or intercentromeric recombination.</title>
        <authorList>
            <person name="Coelho M.A."/>
            <person name="David-Palma M."/>
            <person name="Shea T."/>
            <person name="Bowers K."/>
            <person name="McGinley-Smith S."/>
            <person name="Mohammad A.W."/>
            <person name="Gnirke A."/>
            <person name="Yurkov A.M."/>
            <person name="Nowrousian M."/>
            <person name="Sun S."/>
            <person name="Cuomo C.A."/>
            <person name="Heitman J."/>
        </authorList>
    </citation>
    <scope>NUCLEOTIDE SEQUENCE</scope>
    <source>
        <strain evidence="3">CBS 10118</strain>
    </source>
</reference>